<name>A0A1S2CUQ9_AERSO</name>
<comment type="caution">
    <text evidence="1">The sequence shown here is derived from an EMBL/GenBank/DDBJ whole genome shotgun (WGS) entry which is preliminary data.</text>
</comment>
<dbReference type="Proteomes" id="UP000179934">
    <property type="component" value="Unassembled WGS sequence"/>
</dbReference>
<sequence>MENKTVTLDQAIQRGETTITEIQLRKPKAGEMRGLNMADVLQMDVNALTKLLPRITTPILTEVEIGNMDPADLLQLGSEVAGFLMRKKMGYLAA</sequence>
<dbReference type="OrthoDB" id="7366507at2"/>
<evidence type="ECO:0000313" key="2">
    <source>
        <dbReference type="Proteomes" id="UP000179934"/>
    </source>
</evidence>
<dbReference type="EMBL" id="MKFU01000014">
    <property type="protein sequence ID" value="OHY92472.1"/>
    <property type="molecule type" value="Genomic_DNA"/>
</dbReference>
<dbReference type="GeneID" id="58923821"/>
<accession>A0A1S2CUQ9</accession>
<reference evidence="1 2" key="1">
    <citation type="submission" date="2016-09" db="EMBL/GenBank/DDBJ databases">
        <title>Draft Genome Sequence of Aeromonas sobria Strain 08005, Isolated from Sick Rana catesbeiana.</title>
        <authorList>
            <person name="Yang Q."/>
        </authorList>
    </citation>
    <scope>NUCLEOTIDE SEQUENCE [LARGE SCALE GENOMIC DNA]</scope>
    <source>
        <strain evidence="1 2">08005</strain>
    </source>
</reference>
<protein>
    <submittedName>
        <fullName evidence="1">Phage tail protein</fullName>
    </submittedName>
</protein>
<evidence type="ECO:0000313" key="1">
    <source>
        <dbReference type="EMBL" id="OHY92472.1"/>
    </source>
</evidence>
<dbReference type="AlphaFoldDB" id="A0A1S2CUQ9"/>
<organism evidence="1 2">
    <name type="scientific">Aeromonas sobria</name>
    <dbReference type="NCBI Taxonomy" id="646"/>
    <lineage>
        <taxon>Bacteria</taxon>
        <taxon>Pseudomonadati</taxon>
        <taxon>Pseudomonadota</taxon>
        <taxon>Gammaproteobacteria</taxon>
        <taxon>Aeromonadales</taxon>
        <taxon>Aeromonadaceae</taxon>
        <taxon>Aeromonas</taxon>
    </lineage>
</organism>
<dbReference type="Pfam" id="PF10109">
    <property type="entry name" value="Phage_TAC_7"/>
    <property type="match status" value="1"/>
</dbReference>
<dbReference type="RefSeq" id="WP_042023237.1">
    <property type="nucleotide sequence ID" value="NZ_CDBW01000041.1"/>
</dbReference>
<dbReference type="STRING" id="646.BJD16_13395"/>
<proteinExistence type="predicted"/>
<gene>
    <name evidence="1" type="ORF">BJD16_13395</name>
</gene>
<dbReference type="InterPro" id="IPR019289">
    <property type="entry name" value="Phage_tail_E/E"/>
</dbReference>